<proteinExistence type="predicted"/>
<protein>
    <submittedName>
        <fullName evidence="2">Uncharacterized protein</fullName>
    </submittedName>
</protein>
<feature type="compositionally biased region" description="Acidic residues" evidence="1">
    <location>
        <begin position="127"/>
        <end position="137"/>
    </location>
</feature>
<feature type="compositionally biased region" description="Pro residues" evidence="1">
    <location>
        <begin position="53"/>
        <end position="106"/>
    </location>
</feature>
<evidence type="ECO:0000313" key="2">
    <source>
        <dbReference type="EMBL" id="KAF2584318.1"/>
    </source>
</evidence>
<evidence type="ECO:0000256" key="1">
    <source>
        <dbReference type="SAM" id="MobiDB-lite"/>
    </source>
</evidence>
<accession>A0A8S9JRH0</accession>
<feature type="region of interest" description="Disordered" evidence="1">
    <location>
        <begin position="1"/>
        <end position="159"/>
    </location>
</feature>
<name>A0A8S9JRH0_BRACR</name>
<reference evidence="2" key="1">
    <citation type="submission" date="2019-12" db="EMBL/GenBank/DDBJ databases">
        <title>Genome sequencing and annotation of Brassica cretica.</title>
        <authorList>
            <person name="Studholme D.J."/>
            <person name="Sarris P.F."/>
        </authorList>
    </citation>
    <scope>NUCLEOTIDE SEQUENCE</scope>
    <source>
        <strain evidence="2">PFS-102/07</strain>
        <tissue evidence="2">Leaf</tissue>
    </source>
</reference>
<gene>
    <name evidence="2" type="ORF">F2Q70_00033964</name>
</gene>
<feature type="compositionally biased region" description="Pro residues" evidence="1">
    <location>
        <begin position="25"/>
        <end position="46"/>
    </location>
</feature>
<dbReference type="AlphaFoldDB" id="A0A8S9JRH0"/>
<feature type="region of interest" description="Disordered" evidence="1">
    <location>
        <begin position="178"/>
        <end position="214"/>
    </location>
</feature>
<dbReference type="EMBL" id="QGKY02000246">
    <property type="protein sequence ID" value="KAF2584318.1"/>
    <property type="molecule type" value="Genomic_DNA"/>
</dbReference>
<sequence length="214" mass="21909">MADSPVDSPPAPEAPNAGTGSPPNETSPPAAPVSSPPAPDSAPPPTNNSSASSPPPAPPSQETLPPPSPPPSPPVAGNPPPKTPENPSPPSPEVKTPVTPPAPPQAPVNQSPPSQRPTPPSPGANDDQGDMSMEDLNEGGRPGQNSYLSPGGMTSEYDASSYSADMKKIRKLALETKEYQSSEYGATSEYGLHPSASSSEEMHRGSSMRRNSQL</sequence>
<comment type="caution">
    <text evidence="2">The sequence shown here is derived from an EMBL/GenBank/DDBJ whole genome shotgun (WGS) entry which is preliminary data.</text>
</comment>
<organism evidence="2">
    <name type="scientific">Brassica cretica</name>
    <name type="common">Mustard</name>
    <dbReference type="NCBI Taxonomy" id="69181"/>
    <lineage>
        <taxon>Eukaryota</taxon>
        <taxon>Viridiplantae</taxon>
        <taxon>Streptophyta</taxon>
        <taxon>Embryophyta</taxon>
        <taxon>Tracheophyta</taxon>
        <taxon>Spermatophyta</taxon>
        <taxon>Magnoliopsida</taxon>
        <taxon>eudicotyledons</taxon>
        <taxon>Gunneridae</taxon>
        <taxon>Pentapetalae</taxon>
        <taxon>rosids</taxon>
        <taxon>malvids</taxon>
        <taxon>Brassicales</taxon>
        <taxon>Brassicaceae</taxon>
        <taxon>Brassiceae</taxon>
        <taxon>Brassica</taxon>
    </lineage>
</organism>